<dbReference type="STRING" id="5486.A0A367Y4H2"/>
<evidence type="ECO:0000256" key="1">
    <source>
        <dbReference type="SAM" id="MobiDB-lite"/>
    </source>
</evidence>
<dbReference type="Proteomes" id="UP000253472">
    <property type="component" value="Unassembled WGS sequence"/>
</dbReference>
<sequence length="239" mass="26943">MKSTILFAYLLHCVALVAAIGFKGKIEGIPQVNELFKTRNKIVPNGQNYNNRIQVDLYPSDSFTPISTVIDSKYNFKFTSLQPGEYELIVNSYDFNFFNNRFKIVASDDSVVAYEHKLGENSYNVSSAVDLNDKSPLVINYFNTKEFYQSTGGSLKELLMNSPLGFIFKNRALTITFSICVAVMIAPYILKVVNPEFYAELNDIQTQVAKERIEKVEQAETPVKSTGVSSRPTGAKQRR</sequence>
<evidence type="ECO:0000313" key="4">
    <source>
        <dbReference type="EMBL" id="RCK60727.1"/>
    </source>
</evidence>
<keyword evidence="2" id="KW-0472">Membrane</keyword>
<organism evidence="4 5">
    <name type="scientific">Candida viswanathii</name>
    <dbReference type="NCBI Taxonomy" id="5486"/>
    <lineage>
        <taxon>Eukaryota</taxon>
        <taxon>Fungi</taxon>
        <taxon>Dikarya</taxon>
        <taxon>Ascomycota</taxon>
        <taxon>Saccharomycotina</taxon>
        <taxon>Pichiomycetes</taxon>
        <taxon>Debaryomycetaceae</taxon>
        <taxon>Candida/Lodderomyces clade</taxon>
        <taxon>Candida</taxon>
    </lineage>
</organism>
<dbReference type="EMBL" id="QLNQ01000026">
    <property type="protein sequence ID" value="RCK60727.1"/>
    <property type="molecule type" value="Genomic_DNA"/>
</dbReference>
<reference evidence="4 5" key="1">
    <citation type="submission" date="2018-06" db="EMBL/GenBank/DDBJ databases">
        <title>Whole genome sequencing of Candida tropicalis (genome annotated by CSBL at Korea University).</title>
        <authorList>
            <person name="Ahn J."/>
        </authorList>
    </citation>
    <scope>NUCLEOTIDE SEQUENCE [LARGE SCALE GENOMIC DNA]</scope>
    <source>
        <strain evidence="4 5">ATCC 20962</strain>
    </source>
</reference>
<feature type="chain" id="PRO_5016696231" description="ER membrane protein complex subunit 7 beta-sandwich domain-containing protein" evidence="3">
    <location>
        <begin position="20"/>
        <end position="239"/>
    </location>
</feature>
<feature type="signal peptide" evidence="3">
    <location>
        <begin position="1"/>
        <end position="19"/>
    </location>
</feature>
<evidence type="ECO:0008006" key="6">
    <source>
        <dbReference type="Google" id="ProtNLM"/>
    </source>
</evidence>
<evidence type="ECO:0000313" key="5">
    <source>
        <dbReference type="Proteomes" id="UP000253472"/>
    </source>
</evidence>
<protein>
    <recommendedName>
        <fullName evidence="6">ER membrane protein complex subunit 7 beta-sandwich domain-containing protein</fullName>
    </recommendedName>
</protein>
<name>A0A367Y4H2_9ASCO</name>
<gene>
    <name evidence="4" type="ORF">Cantr_08157</name>
</gene>
<proteinExistence type="predicted"/>
<feature type="region of interest" description="Disordered" evidence="1">
    <location>
        <begin position="215"/>
        <end position="239"/>
    </location>
</feature>
<keyword evidence="2" id="KW-0812">Transmembrane</keyword>
<feature type="transmembrane region" description="Helical" evidence="2">
    <location>
        <begin position="172"/>
        <end position="190"/>
    </location>
</feature>
<feature type="compositionally biased region" description="Polar residues" evidence="1">
    <location>
        <begin position="223"/>
        <end position="232"/>
    </location>
</feature>
<accession>A0A367Y4H2</accession>
<keyword evidence="3" id="KW-0732">Signal</keyword>
<dbReference type="AlphaFoldDB" id="A0A367Y4H2"/>
<comment type="caution">
    <text evidence="4">The sequence shown here is derived from an EMBL/GenBank/DDBJ whole genome shotgun (WGS) entry which is preliminary data.</text>
</comment>
<dbReference type="OrthoDB" id="4085072at2759"/>
<evidence type="ECO:0000256" key="2">
    <source>
        <dbReference type="SAM" id="Phobius"/>
    </source>
</evidence>
<evidence type="ECO:0000256" key="3">
    <source>
        <dbReference type="SAM" id="SignalP"/>
    </source>
</evidence>
<keyword evidence="5" id="KW-1185">Reference proteome</keyword>
<keyword evidence="2" id="KW-1133">Transmembrane helix</keyword>